<accession>A0A0P9V8W8</accession>
<dbReference type="InterPro" id="IPR029063">
    <property type="entry name" value="SAM-dependent_MTases_sf"/>
</dbReference>
<sequence>MKSKQEFIELLREVGEEFGCDKIVPHNYHPFYASHLQEYIDRPFKLLEIGIGGEGREIGGASLKLWEKVFPLADIYGLDIYPKDELDSDRIKTFICDQGDSAALEAFAQEHGPFDVIIDDGSHKRSDQLTSMFSLIAHVSPGGYYILEDYFTAYWPVYDGSTLAKDYLDTPVRWLKQSIDIINRNNLLSPEMKATVPDWQIESLHVYSGVSFLRKGMAQNRSEIPEDGFFENQIELDQLRYGRFQDMFLATAQNPMNNLSLLEELKKLIDAHIDSAKALKDQQH</sequence>
<dbReference type="RefSeq" id="WP_044345273.1">
    <property type="nucleotide sequence ID" value="NZ_JYHE01000145.1"/>
</dbReference>
<dbReference type="Proteomes" id="UP000050455">
    <property type="component" value="Unassembled WGS sequence"/>
</dbReference>
<proteinExistence type="predicted"/>
<dbReference type="EMBL" id="LJQT01000036">
    <property type="protein sequence ID" value="KPX95227.1"/>
    <property type="molecule type" value="Genomic_DNA"/>
</dbReference>
<comment type="caution">
    <text evidence="1">The sequence shown here is derived from an EMBL/GenBank/DDBJ whole genome shotgun (WGS) entry which is preliminary data.</text>
</comment>
<evidence type="ECO:0000313" key="1">
    <source>
        <dbReference type="EMBL" id="KPX95227.1"/>
    </source>
</evidence>
<keyword evidence="2" id="KW-1185">Reference proteome</keyword>
<dbReference type="SUPFAM" id="SSF53335">
    <property type="entry name" value="S-adenosyl-L-methionine-dependent methyltransferases"/>
    <property type="match status" value="1"/>
</dbReference>
<organism evidence="1 2">
    <name type="scientific">Pseudomonas meliae</name>
    <dbReference type="NCBI Taxonomy" id="86176"/>
    <lineage>
        <taxon>Bacteria</taxon>
        <taxon>Pseudomonadati</taxon>
        <taxon>Pseudomonadota</taxon>
        <taxon>Gammaproteobacteria</taxon>
        <taxon>Pseudomonadales</taxon>
        <taxon>Pseudomonadaceae</taxon>
        <taxon>Pseudomonas</taxon>
    </lineage>
</organism>
<dbReference type="Gene3D" id="3.40.50.150">
    <property type="entry name" value="Vaccinia Virus protein VP39"/>
    <property type="match status" value="1"/>
</dbReference>
<dbReference type="PATRIC" id="fig|86176.4.peg.3905"/>
<evidence type="ECO:0000313" key="2">
    <source>
        <dbReference type="Proteomes" id="UP000050455"/>
    </source>
</evidence>
<name>A0A0P9V8W8_9PSED</name>
<protein>
    <submittedName>
        <fullName evidence="1">Uncharacterized protein</fullName>
    </submittedName>
</protein>
<gene>
    <name evidence="1" type="ORF">ALO64_03483</name>
</gene>
<dbReference type="AlphaFoldDB" id="A0A0P9V8W8"/>
<reference evidence="1 2" key="1">
    <citation type="submission" date="2015-09" db="EMBL/GenBank/DDBJ databases">
        <title>Genome announcement of multiple Pseudomonas syringae strains.</title>
        <authorList>
            <person name="Thakur S."/>
            <person name="Wang P.W."/>
            <person name="Gong Y."/>
            <person name="Weir B.S."/>
            <person name="Guttman D.S."/>
        </authorList>
    </citation>
    <scope>NUCLEOTIDE SEQUENCE [LARGE SCALE GENOMIC DNA]</scope>
    <source>
        <strain evidence="1 2">ICMP6289</strain>
    </source>
</reference>